<keyword evidence="9" id="KW-0233">DNA recombination</keyword>
<reference evidence="12" key="1">
    <citation type="journal article" date="2013" name="J. Plant Res.">
        <title>Effect of fungi and light on seed germination of three Opuntia species from semiarid lands of central Mexico.</title>
        <authorList>
            <person name="Delgado-Sanchez P."/>
            <person name="Jimenez-Bremont J.F."/>
            <person name="Guerrero-Gonzalez Mde L."/>
            <person name="Flores J."/>
        </authorList>
    </citation>
    <scope>NUCLEOTIDE SEQUENCE</scope>
    <source>
        <tissue evidence="12">Cladode</tissue>
    </source>
</reference>
<dbReference type="GO" id="GO:0006310">
    <property type="term" value="P:DNA recombination"/>
    <property type="evidence" value="ECO:0007669"/>
    <property type="project" value="UniProtKB-KW"/>
</dbReference>
<keyword evidence="1" id="KW-0540">Nuclease</keyword>
<name>A0A7C8ZAD7_OPUST</name>
<dbReference type="Pfam" id="PF25597">
    <property type="entry name" value="SH3_retrovirus"/>
    <property type="match status" value="1"/>
</dbReference>
<feature type="compositionally biased region" description="Low complexity" evidence="10">
    <location>
        <begin position="139"/>
        <end position="169"/>
    </location>
</feature>
<dbReference type="InterPro" id="IPR039537">
    <property type="entry name" value="Retrotran_Ty1/copia-like"/>
</dbReference>
<dbReference type="Gene3D" id="3.30.420.10">
    <property type="entry name" value="Ribonuclease H-like superfamily/Ribonuclease H"/>
    <property type="match status" value="1"/>
</dbReference>
<dbReference type="GO" id="GO:0016787">
    <property type="term" value="F:hydrolase activity"/>
    <property type="evidence" value="ECO:0007669"/>
    <property type="project" value="UniProtKB-KW"/>
</dbReference>
<keyword evidence="7" id="KW-0695">RNA-directed DNA polymerase</keyword>
<dbReference type="InterPro" id="IPR036397">
    <property type="entry name" value="RNaseH_sf"/>
</dbReference>
<keyword evidence="8" id="KW-0239">DNA-directed DNA polymerase</keyword>
<dbReference type="AlphaFoldDB" id="A0A7C8ZAD7"/>
<dbReference type="GO" id="GO:0003964">
    <property type="term" value="F:RNA-directed DNA polymerase activity"/>
    <property type="evidence" value="ECO:0007669"/>
    <property type="project" value="UniProtKB-KW"/>
</dbReference>
<dbReference type="InterPro" id="IPR012337">
    <property type="entry name" value="RNaseH-like_sf"/>
</dbReference>
<feature type="domain" description="Retroviral polymerase SH3-like" evidence="11">
    <location>
        <begin position="59"/>
        <end position="121"/>
    </location>
</feature>
<evidence type="ECO:0000256" key="7">
    <source>
        <dbReference type="ARBA" id="ARBA00022918"/>
    </source>
</evidence>
<evidence type="ECO:0000256" key="10">
    <source>
        <dbReference type="SAM" id="MobiDB-lite"/>
    </source>
</evidence>
<keyword evidence="4" id="KW-0378">Hydrolase</keyword>
<keyword evidence="8" id="KW-0548">Nucleotidyltransferase</keyword>
<accession>A0A7C8ZAD7</accession>
<evidence type="ECO:0000256" key="3">
    <source>
        <dbReference type="ARBA" id="ARBA00022759"/>
    </source>
</evidence>
<dbReference type="GO" id="GO:0003676">
    <property type="term" value="F:nucleic acid binding"/>
    <property type="evidence" value="ECO:0007669"/>
    <property type="project" value="InterPro"/>
</dbReference>
<evidence type="ECO:0000256" key="1">
    <source>
        <dbReference type="ARBA" id="ARBA00022722"/>
    </source>
</evidence>
<keyword evidence="2" id="KW-0479">Metal-binding</keyword>
<protein>
    <recommendedName>
        <fullName evidence="11">Retroviral polymerase SH3-like domain-containing protein</fullName>
    </recommendedName>
</protein>
<dbReference type="GO" id="GO:0046872">
    <property type="term" value="F:metal ion binding"/>
    <property type="evidence" value="ECO:0007669"/>
    <property type="project" value="UniProtKB-KW"/>
</dbReference>
<dbReference type="InterPro" id="IPR057670">
    <property type="entry name" value="SH3_retrovirus"/>
</dbReference>
<keyword evidence="8" id="KW-0808">Transferase</keyword>
<feature type="compositionally biased region" description="Polar residues" evidence="10">
    <location>
        <begin position="175"/>
        <end position="192"/>
    </location>
</feature>
<evidence type="ECO:0000256" key="8">
    <source>
        <dbReference type="ARBA" id="ARBA00022932"/>
    </source>
</evidence>
<dbReference type="SUPFAM" id="SSF53098">
    <property type="entry name" value="Ribonuclease H-like"/>
    <property type="match status" value="1"/>
</dbReference>
<dbReference type="PANTHER" id="PTHR42648">
    <property type="entry name" value="TRANSPOSASE, PUTATIVE-RELATED"/>
    <property type="match status" value="1"/>
</dbReference>
<evidence type="ECO:0000313" key="12">
    <source>
        <dbReference type="EMBL" id="MBA4637857.1"/>
    </source>
</evidence>
<keyword evidence="3" id="KW-0255">Endonuclease</keyword>
<dbReference type="PANTHER" id="PTHR42648:SF11">
    <property type="entry name" value="TRANSPOSON TY4-P GAG-POL POLYPROTEIN"/>
    <property type="match status" value="1"/>
</dbReference>
<proteinExistence type="predicted"/>
<evidence type="ECO:0000259" key="11">
    <source>
        <dbReference type="Pfam" id="PF25597"/>
    </source>
</evidence>
<keyword evidence="5" id="KW-0460">Magnesium</keyword>
<sequence length="276" mass="30953">MGRSMMNARAVPKRFWAEAVATAVYLLNISPTKAVYGRTPYEAWTGNKPKVSHLRVFGCIAYALVHSQLRHKLDEKSEKCIFVGYSTQSKAYKLYNPISGKVLVSRDVVFDETARWSWGDNHVKEGPPVEDPTFGKVDSAPASVANSPPGSPVSSAPSSPTNSSNNVSSSRDEQPSNVQISSSRDEQPSNVQIPLRRSTRDRKPNPKYAAHIYNSCSFALYVTEPTSFEEAVEVPEWREAMIEEIRAIEHNQTWELMDSPEDKSPIGLKWVFRLKY</sequence>
<keyword evidence="6" id="KW-0229">DNA integration</keyword>
<dbReference type="GO" id="GO:0003887">
    <property type="term" value="F:DNA-directed DNA polymerase activity"/>
    <property type="evidence" value="ECO:0007669"/>
    <property type="project" value="UniProtKB-KW"/>
</dbReference>
<dbReference type="GO" id="GO:0004519">
    <property type="term" value="F:endonuclease activity"/>
    <property type="evidence" value="ECO:0007669"/>
    <property type="project" value="UniProtKB-KW"/>
</dbReference>
<dbReference type="EMBL" id="GISG01107196">
    <property type="protein sequence ID" value="MBA4637857.1"/>
    <property type="molecule type" value="Transcribed_RNA"/>
</dbReference>
<feature type="region of interest" description="Disordered" evidence="10">
    <location>
        <begin position="120"/>
        <end position="206"/>
    </location>
</feature>
<evidence type="ECO:0000256" key="6">
    <source>
        <dbReference type="ARBA" id="ARBA00022908"/>
    </source>
</evidence>
<evidence type="ECO:0000256" key="2">
    <source>
        <dbReference type="ARBA" id="ARBA00022723"/>
    </source>
</evidence>
<evidence type="ECO:0000256" key="4">
    <source>
        <dbReference type="ARBA" id="ARBA00022801"/>
    </source>
</evidence>
<reference evidence="12" key="2">
    <citation type="submission" date="2020-07" db="EMBL/GenBank/DDBJ databases">
        <authorList>
            <person name="Vera ALvarez R."/>
            <person name="Arias-Moreno D.M."/>
            <person name="Jimenez-Jacinto V."/>
            <person name="Jimenez-Bremont J.F."/>
            <person name="Swaminathan K."/>
            <person name="Moose S.P."/>
            <person name="Guerrero-Gonzalez M.L."/>
            <person name="Marino-Ramirez L."/>
            <person name="Landsman D."/>
            <person name="Rodriguez-Kessler M."/>
            <person name="Delgado-Sanchez P."/>
        </authorList>
    </citation>
    <scope>NUCLEOTIDE SEQUENCE</scope>
    <source>
        <tissue evidence="12">Cladode</tissue>
    </source>
</reference>
<organism evidence="12">
    <name type="scientific">Opuntia streptacantha</name>
    <name type="common">Prickly pear cactus</name>
    <name type="synonym">Opuntia cardona</name>
    <dbReference type="NCBI Taxonomy" id="393608"/>
    <lineage>
        <taxon>Eukaryota</taxon>
        <taxon>Viridiplantae</taxon>
        <taxon>Streptophyta</taxon>
        <taxon>Embryophyta</taxon>
        <taxon>Tracheophyta</taxon>
        <taxon>Spermatophyta</taxon>
        <taxon>Magnoliopsida</taxon>
        <taxon>eudicotyledons</taxon>
        <taxon>Gunneridae</taxon>
        <taxon>Pentapetalae</taxon>
        <taxon>Caryophyllales</taxon>
        <taxon>Cactineae</taxon>
        <taxon>Cactaceae</taxon>
        <taxon>Opuntioideae</taxon>
        <taxon>Opuntia</taxon>
    </lineage>
</organism>
<evidence type="ECO:0000256" key="5">
    <source>
        <dbReference type="ARBA" id="ARBA00022842"/>
    </source>
</evidence>
<evidence type="ECO:0000256" key="9">
    <source>
        <dbReference type="ARBA" id="ARBA00023172"/>
    </source>
</evidence>
<dbReference type="GO" id="GO:0015074">
    <property type="term" value="P:DNA integration"/>
    <property type="evidence" value="ECO:0007669"/>
    <property type="project" value="UniProtKB-KW"/>
</dbReference>